<evidence type="ECO:0000313" key="2">
    <source>
        <dbReference type="Proteomes" id="UP000271162"/>
    </source>
</evidence>
<keyword evidence="2" id="KW-1185">Reference proteome</keyword>
<accession>A0A0N4Y644</accession>
<sequence>MEREKEREIGERNLSQCTTLETICVTGDIDRRTNVAQLNESRLTFGPHSALSPRLNPTHVVPLSSTIRK</sequence>
<evidence type="ECO:0000313" key="1">
    <source>
        <dbReference type="EMBL" id="VDL75117.1"/>
    </source>
</evidence>
<organism evidence="3">
    <name type="scientific">Nippostrongylus brasiliensis</name>
    <name type="common">Rat hookworm</name>
    <dbReference type="NCBI Taxonomy" id="27835"/>
    <lineage>
        <taxon>Eukaryota</taxon>
        <taxon>Metazoa</taxon>
        <taxon>Ecdysozoa</taxon>
        <taxon>Nematoda</taxon>
        <taxon>Chromadorea</taxon>
        <taxon>Rhabditida</taxon>
        <taxon>Rhabditina</taxon>
        <taxon>Rhabditomorpha</taxon>
        <taxon>Strongyloidea</taxon>
        <taxon>Heligmosomidae</taxon>
        <taxon>Nippostrongylus</taxon>
    </lineage>
</organism>
<name>A0A0N4Y644_NIPBR</name>
<reference evidence="3" key="1">
    <citation type="submission" date="2017-02" db="UniProtKB">
        <authorList>
            <consortium name="WormBaseParasite"/>
        </authorList>
    </citation>
    <scope>IDENTIFICATION</scope>
</reference>
<reference evidence="1 2" key="2">
    <citation type="submission" date="2018-11" db="EMBL/GenBank/DDBJ databases">
        <authorList>
            <consortium name="Pathogen Informatics"/>
        </authorList>
    </citation>
    <scope>NUCLEOTIDE SEQUENCE [LARGE SCALE GENOMIC DNA]</scope>
</reference>
<proteinExistence type="predicted"/>
<dbReference type="AlphaFoldDB" id="A0A0N4Y644"/>
<gene>
    <name evidence="1" type="ORF">NBR_LOCUS11528</name>
</gene>
<evidence type="ECO:0000313" key="3">
    <source>
        <dbReference type="WBParaSite" id="NBR_0001152701-mRNA-1"/>
    </source>
</evidence>
<dbReference type="EMBL" id="UYSL01020543">
    <property type="protein sequence ID" value="VDL75117.1"/>
    <property type="molecule type" value="Genomic_DNA"/>
</dbReference>
<dbReference type="Proteomes" id="UP000271162">
    <property type="component" value="Unassembled WGS sequence"/>
</dbReference>
<protein>
    <submittedName>
        <fullName evidence="1 3">Uncharacterized protein</fullName>
    </submittedName>
</protein>
<dbReference type="WBParaSite" id="NBR_0001152701-mRNA-1">
    <property type="protein sequence ID" value="NBR_0001152701-mRNA-1"/>
    <property type="gene ID" value="NBR_0001152701"/>
</dbReference>